<sequence length="430" mass="49065">MHNGYCVFEIISVVLMINWTLCYMTVYIDSVWLCVVHMLMVLLFVTPLLLAANLSIIRYVSTTSYGLYSLANHLAFLIVYLYAFRSKTHVGTIWYQYLSLCTHIMHIYVRSYFFIFYFLFFGLKDNKNKFDQLSLTCLCICVNICPFFFSMQFFIMAKKKKKRVNAICMVVINFSWLCMDGWTIRSVFLKVCSMWYPTVYMIMVLRLYFGDNSLESVGHDKALEVQDNDKVVCVLLLVFGTNMALLLYRNAMSLTFGQQDRFSCCFVTPTKYMHVPNSNKDIEYEFNSKRGGQLPAAAAIASAAVASSNVPADREESAPLRRKSYSNGNCDANVEPIVVMDNNTRRNSLKPLSPRSEFSIFGNGRVHTVVVESEDDNSNASECEMGTLTANEYRIDTGNIPTTTALASMKEVPLEKDNYSGSDSENEYQF</sequence>
<keyword evidence="2" id="KW-1133">Transmembrane helix</keyword>
<evidence type="ECO:0000256" key="2">
    <source>
        <dbReference type="SAM" id="Phobius"/>
    </source>
</evidence>
<feature type="transmembrane region" description="Helical" evidence="2">
    <location>
        <begin position="7"/>
        <end position="26"/>
    </location>
</feature>
<comment type="caution">
    <text evidence="3">The sequence shown here is derived from an EMBL/GenBank/DDBJ whole genome shotgun (WGS) entry which is preliminary data.</text>
</comment>
<proteinExistence type="predicted"/>
<feature type="transmembrane region" description="Helical" evidence="2">
    <location>
        <begin position="135"/>
        <end position="157"/>
    </location>
</feature>
<evidence type="ECO:0000313" key="3">
    <source>
        <dbReference type="EMBL" id="ETO12598.1"/>
    </source>
</evidence>
<feature type="compositionally biased region" description="Polar residues" evidence="1">
    <location>
        <begin position="419"/>
        <end position="430"/>
    </location>
</feature>
<name>X6MEZ7_RETFI</name>
<dbReference type="EMBL" id="ASPP01021260">
    <property type="protein sequence ID" value="ETO12598.1"/>
    <property type="molecule type" value="Genomic_DNA"/>
</dbReference>
<keyword evidence="2" id="KW-0812">Transmembrane</keyword>
<evidence type="ECO:0000256" key="1">
    <source>
        <dbReference type="SAM" id="MobiDB-lite"/>
    </source>
</evidence>
<feature type="transmembrane region" description="Helical" evidence="2">
    <location>
        <begin position="104"/>
        <end position="123"/>
    </location>
</feature>
<organism evidence="3 4">
    <name type="scientific">Reticulomyxa filosa</name>
    <dbReference type="NCBI Taxonomy" id="46433"/>
    <lineage>
        <taxon>Eukaryota</taxon>
        <taxon>Sar</taxon>
        <taxon>Rhizaria</taxon>
        <taxon>Retaria</taxon>
        <taxon>Foraminifera</taxon>
        <taxon>Monothalamids</taxon>
        <taxon>Reticulomyxidae</taxon>
        <taxon>Reticulomyxa</taxon>
    </lineage>
</organism>
<gene>
    <name evidence="3" type="ORF">RFI_24777</name>
</gene>
<feature type="transmembrane region" description="Helical" evidence="2">
    <location>
        <begin position="163"/>
        <end position="179"/>
    </location>
</feature>
<feature type="transmembrane region" description="Helical" evidence="2">
    <location>
        <begin position="65"/>
        <end position="84"/>
    </location>
</feature>
<dbReference type="Proteomes" id="UP000023152">
    <property type="component" value="Unassembled WGS sequence"/>
</dbReference>
<dbReference type="AlphaFoldDB" id="X6MEZ7"/>
<feature type="transmembrane region" description="Helical" evidence="2">
    <location>
        <begin position="229"/>
        <end position="248"/>
    </location>
</feature>
<evidence type="ECO:0000313" key="4">
    <source>
        <dbReference type="Proteomes" id="UP000023152"/>
    </source>
</evidence>
<accession>X6MEZ7</accession>
<keyword evidence="2" id="KW-0472">Membrane</keyword>
<feature type="transmembrane region" description="Helical" evidence="2">
    <location>
        <begin position="32"/>
        <end position="53"/>
    </location>
</feature>
<protein>
    <submittedName>
        <fullName evidence="3">Uncharacterized protein</fullName>
    </submittedName>
</protein>
<feature type="region of interest" description="Disordered" evidence="1">
    <location>
        <begin position="411"/>
        <end position="430"/>
    </location>
</feature>
<keyword evidence="4" id="KW-1185">Reference proteome</keyword>
<feature type="transmembrane region" description="Helical" evidence="2">
    <location>
        <begin position="191"/>
        <end position="209"/>
    </location>
</feature>
<reference evidence="3 4" key="1">
    <citation type="journal article" date="2013" name="Curr. Biol.">
        <title>The Genome of the Foraminiferan Reticulomyxa filosa.</title>
        <authorList>
            <person name="Glockner G."/>
            <person name="Hulsmann N."/>
            <person name="Schleicher M."/>
            <person name="Noegel A.A."/>
            <person name="Eichinger L."/>
            <person name="Gallinger C."/>
            <person name="Pawlowski J."/>
            <person name="Sierra R."/>
            <person name="Euteneuer U."/>
            <person name="Pillet L."/>
            <person name="Moustafa A."/>
            <person name="Platzer M."/>
            <person name="Groth M."/>
            <person name="Szafranski K."/>
            <person name="Schliwa M."/>
        </authorList>
    </citation>
    <scope>NUCLEOTIDE SEQUENCE [LARGE SCALE GENOMIC DNA]</scope>
</reference>